<dbReference type="RefSeq" id="WP_349134435.1">
    <property type="nucleotide sequence ID" value="NZ_JBBMFF010000039.1"/>
</dbReference>
<dbReference type="EMBL" id="JBBMFF010000039">
    <property type="protein sequence ID" value="MEQ2509719.1"/>
    <property type="molecule type" value="Genomic_DNA"/>
</dbReference>
<dbReference type="InterPro" id="IPR050378">
    <property type="entry name" value="Metallo-dep_Hydrolases_sf"/>
</dbReference>
<dbReference type="InterPro" id="IPR032466">
    <property type="entry name" value="Metal_Hydrolase"/>
</dbReference>
<reference evidence="2 3" key="1">
    <citation type="submission" date="2024-03" db="EMBL/GenBank/DDBJ databases">
        <title>Human intestinal bacterial collection.</title>
        <authorList>
            <person name="Pauvert C."/>
            <person name="Hitch T.C.A."/>
            <person name="Clavel T."/>
        </authorList>
    </citation>
    <scope>NUCLEOTIDE SEQUENCE [LARGE SCALE GENOMIC DNA]</scope>
    <source>
        <strain evidence="2 3">CLA-AA-H192</strain>
    </source>
</reference>
<dbReference type="InterPro" id="IPR013108">
    <property type="entry name" value="Amidohydro_3"/>
</dbReference>
<feature type="domain" description="Amidohydrolase 3" evidence="1">
    <location>
        <begin position="43"/>
        <end position="507"/>
    </location>
</feature>
<dbReference type="InterPro" id="IPR023100">
    <property type="entry name" value="D-aminoacylase_insert_dom_sf"/>
</dbReference>
<dbReference type="SUPFAM" id="SSF51338">
    <property type="entry name" value="Composite domain of metallo-dependent hydrolases"/>
    <property type="match status" value="1"/>
</dbReference>
<accession>A0ABV1G2T4</accession>
<dbReference type="PANTHER" id="PTHR11647">
    <property type="entry name" value="HYDRANTOINASE/DIHYDROPYRIMIDINASE FAMILY MEMBER"/>
    <property type="match status" value="1"/>
</dbReference>
<keyword evidence="3" id="KW-1185">Reference proteome</keyword>
<proteinExistence type="predicted"/>
<comment type="caution">
    <text evidence="2">The sequence shown here is derived from an EMBL/GenBank/DDBJ whole genome shotgun (WGS) entry which is preliminary data.</text>
</comment>
<dbReference type="Gene3D" id="3.30.1490.130">
    <property type="entry name" value="D-aminoacylase. Domain 3"/>
    <property type="match status" value="1"/>
</dbReference>
<evidence type="ECO:0000259" key="1">
    <source>
        <dbReference type="Pfam" id="PF07969"/>
    </source>
</evidence>
<protein>
    <submittedName>
        <fullName evidence="2">Amidohydrolase family protein</fullName>
    </submittedName>
</protein>
<gene>
    <name evidence="2" type="ORF">WMO66_00415</name>
</gene>
<organism evidence="2 3">
    <name type="scientific">Faecousia intestinalis</name>
    <dbReference type="NCBI Taxonomy" id="3133167"/>
    <lineage>
        <taxon>Bacteria</taxon>
        <taxon>Bacillati</taxon>
        <taxon>Bacillota</taxon>
        <taxon>Clostridia</taxon>
        <taxon>Eubacteriales</taxon>
        <taxon>Oscillospiraceae</taxon>
        <taxon>Faecousia</taxon>
    </lineage>
</organism>
<evidence type="ECO:0000313" key="2">
    <source>
        <dbReference type="EMBL" id="MEQ2509719.1"/>
    </source>
</evidence>
<dbReference type="SUPFAM" id="SSF51556">
    <property type="entry name" value="Metallo-dependent hydrolases"/>
    <property type="match status" value="1"/>
</dbReference>
<dbReference type="Proteomes" id="UP001491552">
    <property type="component" value="Unassembled WGS sequence"/>
</dbReference>
<sequence length="524" mass="56297">MLDWVIRGGTVIDGSGGAPFRADIGIRSGKIAAVGSCGEAAKTLDAAGRYVTPGFLDIHRHGDAAVFRPGFGRAELRQGLTSIVNGNCGLSLAPFGAAHRAELQRYLGAITGDIDPAIPTESMAAYLDALRARPLPLHVGMLVGGGTVRADCCGYAPGDADGALPELHRRLEHALTDGALGVSLGLGYAPECFYTPDGLLRALAPLQGSGVPVCVHMREEGDMVCDALREMLRAARLLRTPVHISHLKAMGPRNWNRRIPEALALLQQARDEGLEVSCDVYPYCAGSTQLLHLLPQDFLAGGTDAVVARLRDPAQRDILRERIAHGRDFDNIAQMVGWDNIRLTTLHRPEFLPLTGKTFAEAARLLGLEPVDCLCHVLAEEACNVTMIDFITCDEDIERILRAPFASVISDSLYPTEGLPHPRVYGTFTRILETFVRERHVLTLPEAVQRMTSLPAQALRLQGKGRIAAGMDADVNVFDLAAVHERATWEQPAQESEGMDAVFVGGAPAILHGAFTGAANGQVL</sequence>
<dbReference type="PANTHER" id="PTHR11647:SF1">
    <property type="entry name" value="COLLAPSIN RESPONSE MEDIATOR PROTEIN"/>
    <property type="match status" value="1"/>
</dbReference>
<dbReference type="InterPro" id="IPR011059">
    <property type="entry name" value="Metal-dep_hydrolase_composite"/>
</dbReference>
<dbReference type="Pfam" id="PF07969">
    <property type="entry name" value="Amidohydro_3"/>
    <property type="match status" value="1"/>
</dbReference>
<name>A0ABV1G2T4_9FIRM</name>
<evidence type="ECO:0000313" key="3">
    <source>
        <dbReference type="Proteomes" id="UP001491552"/>
    </source>
</evidence>
<dbReference type="Gene3D" id="3.20.20.140">
    <property type="entry name" value="Metal-dependent hydrolases"/>
    <property type="match status" value="1"/>
</dbReference>
<dbReference type="Gene3D" id="2.30.40.10">
    <property type="entry name" value="Urease, subunit C, domain 1"/>
    <property type="match status" value="1"/>
</dbReference>